<evidence type="ECO:0000256" key="1">
    <source>
        <dbReference type="SAM" id="Phobius"/>
    </source>
</evidence>
<organism evidence="2 3">
    <name type="scientific">Proteiniclasticum ruminis</name>
    <dbReference type="NCBI Taxonomy" id="398199"/>
    <lineage>
        <taxon>Bacteria</taxon>
        <taxon>Bacillati</taxon>
        <taxon>Bacillota</taxon>
        <taxon>Clostridia</taxon>
        <taxon>Eubacteriales</taxon>
        <taxon>Clostridiaceae</taxon>
        <taxon>Proteiniclasticum</taxon>
    </lineage>
</organism>
<protein>
    <submittedName>
        <fullName evidence="2">Uncharacterized protein</fullName>
    </submittedName>
</protein>
<feature type="transmembrane region" description="Helical" evidence="1">
    <location>
        <begin position="7"/>
        <end position="22"/>
    </location>
</feature>
<gene>
    <name evidence="2" type="ORF">SAMN05421804_10623</name>
</gene>
<name>A0A1G8Q5A0_9CLOT</name>
<keyword evidence="1" id="KW-1133">Transmembrane helix</keyword>
<accession>A0A1G8Q5A0</accession>
<dbReference type="Proteomes" id="UP000183255">
    <property type="component" value="Unassembled WGS sequence"/>
</dbReference>
<dbReference type="AlphaFoldDB" id="A0A1G8Q5A0"/>
<dbReference type="EMBL" id="FNDZ01000006">
    <property type="protein sequence ID" value="SDI99260.1"/>
    <property type="molecule type" value="Genomic_DNA"/>
</dbReference>
<evidence type="ECO:0000313" key="3">
    <source>
        <dbReference type="Proteomes" id="UP000183255"/>
    </source>
</evidence>
<sequence length="54" mass="6193">MQYISGFVNIFLFLIIVWLGRLDMQSAVYQFPALFAVIIGWIAIIKSKKKNKAS</sequence>
<feature type="transmembrane region" description="Helical" evidence="1">
    <location>
        <begin position="28"/>
        <end position="45"/>
    </location>
</feature>
<proteinExistence type="predicted"/>
<evidence type="ECO:0000313" key="2">
    <source>
        <dbReference type="EMBL" id="SDI99260.1"/>
    </source>
</evidence>
<keyword evidence="1" id="KW-0812">Transmembrane</keyword>
<keyword evidence="1" id="KW-0472">Membrane</keyword>
<reference evidence="2 3" key="1">
    <citation type="submission" date="2016-10" db="EMBL/GenBank/DDBJ databases">
        <authorList>
            <person name="de Groot N.N."/>
        </authorList>
    </citation>
    <scope>NUCLEOTIDE SEQUENCE [LARGE SCALE GENOMIC DNA]</scope>
    <source>
        <strain evidence="2 3">CGMCC 1.5058</strain>
    </source>
</reference>